<feature type="compositionally biased region" description="Low complexity" evidence="1">
    <location>
        <begin position="592"/>
        <end position="654"/>
    </location>
</feature>
<dbReference type="Gene3D" id="2.170.270.10">
    <property type="entry name" value="SET domain"/>
    <property type="match status" value="1"/>
</dbReference>
<feature type="compositionally biased region" description="Low complexity" evidence="1">
    <location>
        <begin position="684"/>
        <end position="702"/>
    </location>
</feature>
<dbReference type="CDD" id="cd08161">
    <property type="entry name" value="SET"/>
    <property type="match status" value="1"/>
</dbReference>
<feature type="compositionally biased region" description="Basic and acidic residues" evidence="1">
    <location>
        <begin position="566"/>
        <end position="587"/>
    </location>
</feature>
<feature type="compositionally biased region" description="Low complexity" evidence="1">
    <location>
        <begin position="1377"/>
        <end position="1388"/>
    </location>
</feature>
<dbReference type="VEuPathDB" id="ToxoDB:BESB_076950"/>
<feature type="compositionally biased region" description="Basic and acidic residues" evidence="1">
    <location>
        <begin position="253"/>
        <end position="293"/>
    </location>
</feature>
<feature type="compositionally biased region" description="Acidic residues" evidence="1">
    <location>
        <begin position="1120"/>
        <end position="1139"/>
    </location>
</feature>
<feature type="compositionally biased region" description="Basic and acidic residues" evidence="1">
    <location>
        <begin position="426"/>
        <end position="452"/>
    </location>
</feature>
<feature type="compositionally biased region" description="Low complexity" evidence="1">
    <location>
        <begin position="14"/>
        <end position="36"/>
    </location>
</feature>
<dbReference type="RefSeq" id="XP_029217487.1">
    <property type="nucleotide sequence ID" value="XM_029366056.1"/>
</dbReference>
<evidence type="ECO:0000313" key="2">
    <source>
        <dbReference type="EMBL" id="PFH33478.1"/>
    </source>
</evidence>
<dbReference type="EMBL" id="NWUJ01000008">
    <property type="protein sequence ID" value="PFH33478.1"/>
    <property type="molecule type" value="Genomic_DNA"/>
</dbReference>
<feature type="region of interest" description="Disordered" evidence="1">
    <location>
        <begin position="186"/>
        <end position="293"/>
    </location>
</feature>
<dbReference type="KEGG" id="bbes:BESB_076950"/>
<name>A0A2A9M4R7_BESBE</name>
<feature type="region of interest" description="Disordered" evidence="1">
    <location>
        <begin position="1296"/>
        <end position="1388"/>
    </location>
</feature>
<evidence type="ECO:0000256" key="1">
    <source>
        <dbReference type="SAM" id="MobiDB-lite"/>
    </source>
</evidence>
<protein>
    <recommendedName>
        <fullName evidence="4">SET domain-containing protein</fullName>
    </recommendedName>
</protein>
<feature type="region of interest" description="Disordered" evidence="1">
    <location>
        <begin position="1113"/>
        <end position="1189"/>
    </location>
</feature>
<comment type="caution">
    <text evidence="2">The sequence shown here is derived from an EMBL/GenBank/DDBJ whole genome shotgun (WGS) entry which is preliminary data.</text>
</comment>
<dbReference type="OrthoDB" id="333990at2759"/>
<feature type="compositionally biased region" description="Basic and acidic residues" evidence="1">
    <location>
        <begin position="1140"/>
        <end position="1164"/>
    </location>
</feature>
<feature type="compositionally biased region" description="Acidic residues" evidence="1">
    <location>
        <begin position="877"/>
        <end position="899"/>
    </location>
</feature>
<organism evidence="2 3">
    <name type="scientific">Besnoitia besnoiti</name>
    <name type="common">Apicomplexan protozoan</name>
    <dbReference type="NCBI Taxonomy" id="94643"/>
    <lineage>
        <taxon>Eukaryota</taxon>
        <taxon>Sar</taxon>
        <taxon>Alveolata</taxon>
        <taxon>Apicomplexa</taxon>
        <taxon>Conoidasida</taxon>
        <taxon>Coccidia</taxon>
        <taxon>Eucoccidiorida</taxon>
        <taxon>Eimeriorina</taxon>
        <taxon>Sarcocystidae</taxon>
        <taxon>Besnoitia</taxon>
    </lineage>
</organism>
<feature type="compositionally biased region" description="Basic and acidic residues" evidence="1">
    <location>
        <begin position="773"/>
        <end position="789"/>
    </location>
</feature>
<feature type="region of interest" description="Disordered" evidence="1">
    <location>
        <begin position="374"/>
        <end position="458"/>
    </location>
</feature>
<feature type="compositionally biased region" description="Basic and acidic residues" evidence="1">
    <location>
        <begin position="1302"/>
        <end position="1321"/>
    </location>
</feature>
<dbReference type="SUPFAM" id="SSF82199">
    <property type="entry name" value="SET domain"/>
    <property type="match status" value="1"/>
</dbReference>
<feature type="region of interest" description="Disordered" evidence="1">
    <location>
        <begin position="865"/>
        <end position="900"/>
    </location>
</feature>
<feature type="region of interest" description="Disordered" evidence="1">
    <location>
        <begin position="1"/>
        <end position="36"/>
    </location>
</feature>
<keyword evidence="3" id="KW-1185">Reference proteome</keyword>
<proteinExistence type="predicted"/>
<feature type="compositionally biased region" description="Pro residues" evidence="1">
    <location>
        <begin position="669"/>
        <end position="683"/>
    </location>
</feature>
<feature type="region of interest" description="Disordered" evidence="1">
    <location>
        <begin position="479"/>
        <end position="794"/>
    </location>
</feature>
<dbReference type="GeneID" id="40312621"/>
<feature type="compositionally biased region" description="Low complexity" evidence="1">
    <location>
        <begin position="998"/>
        <end position="1010"/>
    </location>
</feature>
<dbReference type="InterPro" id="IPR050869">
    <property type="entry name" value="H3K4_H4K5_MeTrfase"/>
</dbReference>
<evidence type="ECO:0008006" key="4">
    <source>
        <dbReference type="Google" id="ProtNLM"/>
    </source>
</evidence>
<feature type="compositionally biased region" description="Basic and acidic residues" evidence="1">
    <location>
        <begin position="1332"/>
        <end position="1355"/>
    </location>
</feature>
<feature type="region of interest" description="Disordered" evidence="1">
    <location>
        <begin position="989"/>
        <end position="1012"/>
    </location>
</feature>
<dbReference type="PANTHER" id="PTHR12197">
    <property type="entry name" value="HISTONE-LYSINE N-METHYLTRANSFERASE SMYD"/>
    <property type="match status" value="1"/>
</dbReference>
<dbReference type="InterPro" id="IPR046341">
    <property type="entry name" value="SET_dom_sf"/>
</dbReference>
<accession>A0A2A9M4R7</accession>
<dbReference type="Proteomes" id="UP000224006">
    <property type="component" value="Chromosome VII"/>
</dbReference>
<evidence type="ECO:0000313" key="3">
    <source>
        <dbReference type="Proteomes" id="UP000224006"/>
    </source>
</evidence>
<gene>
    <name evidence="2" type="ORF">BESB_076950</name>
</gene>
<reference evidence="2 3" key="1">
    <citation type="submission" date="2017-09" db="EMBL/GenBank/DDBJ databases">
        <title>Genome sequencing of Besnoitia besnoiti strain Bb-Ger1.</title>
        <authorList>
            <person name="Schares G."/>
            <person name="Venepally P."/>
            <person name="Lorenzi H.A."/>
        </authorList>
    </citation>
    <scope>NUCLEOTIDE SEQUENCE [LARGE SCALE GENOMIC DNA]</scope>
    <source>
        <strain evidence="2 3">Bb-Ger1</strain>
    </source>
</reference>
<feature type="compositionally biased region" description="Basic and acidic residues" evidence="1">
    <location>
        <begin position="519"/>
        <end position="536"/>
    </location>
</feature>
<sequence length="1452" mass="155953">MADLAFFAAPPSPSARRPSAGAARSLPPASPCATAPLSSSFTASAAASVAALSPRMSPSAFCPYSSPDSPLPTLSSFSSLDALSRFTRASLCASEGRVWPATVALAPITPESGLGLRACRLIHEGETLFVDRAPRGWFLPLFRQNETRDRARIFGASADFAAPAFCSNCSAPLPLKLSGRLWDRRATESAQPLPRNPAPDARDAQEEVASGARRRPRLLSRKPQGLSAEAGACGEGGEPEASEAQGGNAVITAEDREHKAADKKHAEKKKEATRKPRDAEVERLDAGEESERRRAAERLLGGLRCRRWRAGCKQKYCGERCRAEAEFLHHGRLCVGFSPLYAQLLRLASEADNEYYLVAAKMFAGVLPLIQRDSRKRRDSNAATRDEAQRGGGGTELVAEAAHADEGRSDAAWGVSSDRLTGGVPREARSAPETEEKPRGDVFGRVKRERTTGDMPALPWHGWHQRPWWKTMRMPRYIGSSGEDEEESEGAADSGDAGSPVCRAGDAREKTNRLQRGGAKKEDDGDFKAAETREECAESGDGASHRRPREIRASRTYRRLYAAARARAEKARRSLGHSDERRREASQRGHISCNSIRDSPSISSPSSLSESSSSLSSSPTFSSSRSSSVSSPSPLRSASCFTSSSAHSDSASARSESEASEAPARRRSSPPPSRRSSIPPPPSSATSVGSSGCSSSPCAAVARSRGAPSAEGAEETPPAEDLQAQRKALLAGGSSPTRPRRDEAGDGDETPQRVTGDAPHALRGGVASAVEAIEVHSQDSESAKTDRMKKATSPGGEAGLVCVRERAHVLISRAAKQGAQRAARRLLRRRMQVVEAGAGTAPSRGHRRLGRARLSWRVRRLAIPSPSASDGERGEGDGEGDGAEEGWEEEEAVVEGCGEDEARVRRRATRAAADRSLQAFFRMQIKRQTKKVVSILSRLFPELADAGILTLSRFASVVGLIRMNATAYRVDHLALKSALARRAQRRAEKSCSARAPSEQRGAAATAASEGSESEECGVAEMRSCGTQCEVETTPANTANAPEVRKKGCASESDSFEAENSEAGSECAGGRGEEDQWSSLCAVQGLALFPVQSCINHACLPNCCWLYEEPDTSRDPQQACGEDEDDPVEDEESEEDEEKEDKEGGGNAREDYSEMREKIGAERLVPRAQAGVSSSLERSETTELGGHRHAGFDGRLRQEEAMIASWKNSGHFVREGEQGLTQSSPAGCDSGAEATPYLSSLAPLTPSYFRLAVVASRPILPGEEITSDYFRACEKRREAATSPLSLRSPCIARRGAQAGFRSAEGDRSGERSGDAEGSEEAKLAAIYGGGQGDEFHSGRREEASGSRSEEAGEMRQARQGTGDDASTKPFDEAETGEASDAAAPSASEASLELPPFLEARYRNMRYQYRFKCLCILCREDSLGWRLIHAGAITLEDCEAFARERMMQMSQGEG</sequence>